<gene>
    <name evidence="2" type="ORF">BDEG_23608</name>
</gene>
<dbReference type="Proteomes" id="UP000077115">
    <property type="component" value="Unassembled WGS sequence"/>
</dbReference>
<dbReference type="AlphaFoldDB" id="A0A177WJB9"/>
<sequence length="346" mass="38179">MESAHQASKPAIPVTVLTGFLGAGKTTIILSLINKLPPNLKVALLKNEFGDVKVDSELAKENNIQVTEMTNGCICCVLVGQMKNALLEIRDTLKPDRIIIETSGSAFPAPIAWQIREMADEGFELDAIITVIDCVNFTGYQDTSYTARIQAQYTDLILLNKHDQVTERQLDLLIDVVDELNTDTPKVKVPAEGVSPSLVFGLNTHLFLSNDSLSTGIPFDINHHANEVDLIHIQQEMPLGTSSVSVSPYTQNKLEMLLKGLSKDEVYRVKGFIRLADSQPESVWIVNWAFGRSTLVASSRLTTDSASTMKSMYVLLTVMGKGLFRLRKVFEQAFPCAEVKLHLAKS</sequence>
<evidence type="ECO:0000313" key="3">
    <source>
        <dbReference type="Proteomes" id="UP000077115"/>
    </source>
</evidence>
<evidence type="ECO:0000313" key="2">
    <source>
        <dbReference type="EMBL" id="OAJ39785.1"/>
    </source>
</evidence>
<dbReference type="InterPro" id="IPR027417">
    <property type="entry name" value="P-loop_NTPase"/>
</dbReference>
<dbReference type="InterPro" id="IPR051316">
    <property type="entry name" value="Zinc-reg_GTPase_activator"/>
</dbReference>
<reference evidence="2 3" key="2">
    <citation type="submission" date="2016-05" db="EMBL/GenBank/DDBJ databases">
        <title>Lineage-specific infection strategies underlie the spectrum of fungal disease in amphibians.</title>
        <authorList>
            <person name="Cuomo C.A."/>
            <person name="Farrer R.A."/>
            <person name="James T."/>
            <person name="Longcore J."/>
            <person name="Birren B."/>
        </authorList>
    </citation>
    <scope>NUCLEOTIDE SEQUENCE [LARGE SCALE GENOMIC DNA]</scope>
    <source>
        <strain evidence="2 3">JEL423</strain>
    </source>
</reference>
<dbReference type="CDD" id="cd03112">
    <property type="entry name" value="CobW-like"/>
    <property type="match status" value="1"/>
</dbReference>
<accession>A0A177WJB9</accession>
<reference evidence="2 3" key="1">
    <citation type="submission" date="2006-10" db="EMBL/GenBank/DDBJ databases">
        <title>The Genome Sequence of Batrachochytrium dendrobatidis JEL423.</title>
        <authorList>
            <consortium name="The Broad Institute Genome Sequencing Platform"/>
            <person name="Birren B."/>
            <person name="Lander E."/>
            <person name="Galagan J."/>
            <person name="Cuomo C."/>
            <person name="Devon K."/>
            <person name="Jaffe D."/>
            <person name="Butler J."/>
            <person name="Alvarez P."/>
            <person name="Gnerre S."/>
            <person name="Grabherr M."/>
            <person name="Kleber M."/>
            <person name="Mauceli E."/>
            <person name="Brockman W."/>
            <person name="Young S."/>
            <person name="LaButti K."/>
            <person name="Sykes S."/>
            <person name="DeCaprio D."/>
            <person name="Crawford M."/>
            <person name="Koehrsen M."/>
            <person name="Engels R."/>
            <person name="Montgomery P."/>
            <person name="Pearson M."/>
            <person name="Howarth C."/>
            <person name="Larson L."/>
            <person name="White J."/>
            <person name="O'Leary S."/>
            <person name="Kodira C."/>
            <person name="Zeng Q."/>
            <person name="Yandava C."/>
            <person name="Alvarado L."/>
            <person name="Longcore J."/>
            <person name="James T."/>
        </authorList>
    </citation>
    <scope>NUCLEOTIDE SEQUENCE [LARGE SCALE GENOMIC DNA]</scope>
    <source>
        <strain evidence="2 3">JEL423</strain>
    </source>
</reference>
<dbReference type="VEuPathDB" id="FungiDB:BDEG_23608"/>
<dbReference type="InterPro" id="IPR003495">
    <property type="entry name" value="CobW/HypB/UreG_nucleotide-bd"/>
</dbReference>
<dbReference type="GO" id="GO:0005737">
    <property type="term" value="C:cytoplasm"/>
    <property type="evidence" value="ECO:0007669"/>
    <property type="project" value="TreeGrafter"/>
</dbReference>
<dbReference type="OrthoDB" id="272672at2759"/>
<dbReference type="STRING" id="403673.A0A177WJB9"/>
<evidence type="ECO:0000259" key="1">
    <source>
        <dbReference type="Pfam" id="PF02492"/>
    </source>
</evidence>
<dbReference type="Gene3D" id="3.40.50.300">
    <property type="entry name" value="P-loop containing nucleotide triphosphate hydrolases"/>
    <property type="match status" value="1"/>
</dbReference>
<dbReference type="eggNOG" id="KOG2743">
    <property type="taxonomic scope" value="Eukaryota"/>
</dbReference>
<dbReference type="SUPFAM" id="SSF52540">
    <property type="entry name" value="P-loop containing nucleoside triphosphate hydrolases"/>
    <property type="match status" value="1"/>
</dbReference>
<dbReference type="Pfam" id="PF02492">
    <property type="entry name" value="cobW"/>
    <property type="match status" value="1"/>
</dbReference>
<dbReference type="PANTHER" id="PTHR13748:SF62">
    <property type="entry name" value="COBW DOMAIN-CONTAINING PROTEIN"/>
    <property type="match status" value="1"/>
</dbReference>
<protein>
    <recommendedName>
        <fullName evidence="1">CobW/HypB/UreG nucleotide-binding domain-containing protein</fullName>
    </recommendedName>
</protein>
<dbReference type="PANTHER" id="PTHR13748">
    <property type="entry name" value="COBW-RELATED"/>
    <property type="match status" value="1"/>
</dbReference>
<name>A0A177WJB9_BATDL</name>
<organism evidence="2 3">
    <name type="scientific">Batrachochytrium dendrobatidis (strain JEL423)</name>
    <dbReference type="NCBI Taxonomy" id="403673"/>
    <lineage>
        <taxon>Eukaryota</taxon>
        <taxon>Fungi</taxon>
        <taxon>Fungi incertae sedis</taxon>
        <taxon>Chytridiomycota</taxon>
        <taxon>Chytridiomycota incertae sedis</taxon>
        <taxon>Chytridiomycetes</taxon>
        <taxon>Rhizophydiales</taxon>
        <taxon>Rhizophydiales incertae sedis</taxon>
        <taxon>Batrachochytrium</taxon>
    </lineage>
</organism>
<proteinExistence type="predicted"/>
<feature type="domain" description="CobW/HypB/UreG nucleotide-binding" evidence="1">
    <location>
        <begin position="13"/>
        <end position="185"/>
    </location>
</feature>
<dbReference type="EMBL" id="DS022303">
    <property type="protein sequence ID" value="OAJ39785.1"/>
    <property type="molecule type" value="Genomic_DNA"/>
</dbReference>